<dbReference type="PANTHER" id="PTHR34849:SF3">
    <property type="entry name" value="SSR2962 PROTEIN"/>
    <property type="match status" value="1"/>
</dbReference>
<sequence>MDIDRITLNPAVMGGKPCLRGLRVTVGTVLGLMADGVSRERILEAYPDLEPADLDAALAYAAWRLEEREEDDRRQRFHAGQP</sequence>
<evidence type="ECO:0000313" key="1">
    <source>
        <dbReference type="EMBL" id="WPL17460.1"/>
    </source>
</evidence>
<dbReference type="EMBL" id="CP121472">
    <property type="protein sequence ID" value="WPL17460.1"/>
    <property type="molecule type" value="Genomic_DNA"/>
</dbReference>
<reference evidence="1 2" key="1">
    <citation type="journal article" date="2023" name="Microorganisms">
        <title>Thiorhodovibrio frisius and Trv. litoralis spp. nov., Two Novel Members from a Clade of Fastidious Purple Sulfur Bacteria That Exhibit Unique Red-Shifted Light-Harvesting Capabilities.</title>
        <authorList>
            <person name="Methner A."/>
            <person name="Kuzyk S.B."/>
            <person name="Petersen J."/>
            <person name="Bauer S."/>
            <person name="Brinkmann H."/>
            <person name="Sichau K."/>
            <person name="Wanner G."/>
            <person name="Wolf J."/>
            <person name="Neumann-Schaal M."/>
            <person name="Henke P."/>
            <person name="Tank M."/>
            <person name="Sproer C."/>
            <person name="Bunk B."/>
            <person name="Overmann J."/>
        </authorList>
    </citation>
    <scope>NUCLEOTIDE SEQUENCE [LARGE SCALE GENOMIC DNA]</scope>
    <source>
        <strain evidence="1 2">DSM 6702</strain>
    </source>
</reference>
<dbReference type="RefSeq" id="WP_328987969.1">
    <property type="nucleotide sequence ID" value="NZ_CP121472.1"/>
</dbReference>
<accession>A0ABZ0SA92</accession>
<dbReference type="SUPFAM" id="SSF46689">
    <property type="entry name" value="Homeodomain-like"/>
    <property type="match status" value="1"/>
</dbReference>
<dbReference type="InterPro" id="IPR036388">
    <property type="entry name" value="WH-like_DNA-bd_sf"/>
</dbReference>
<dbReference type="Proteomes" id="UP001432180">
    <property type="component" value="Chromosome"/>
</dbReference>
<dbReference type="InterPro" id="IPR007367">
    <property type="entry name" value="DUF433"/>
</dbReference>
<gene>
    <name evidence="1" type="ORF">Thiowin_02476</name>
</gene>
<evidence type="ECO:0008006" key="3">
    <source>
        <dbReference type="Google" id="ProtNLM"/>
    </source>
</evidence>
<protein>
    <recommendedName>
        <fullName evidence="3">DUF433 domain-containing protein</fullName>
    </recommendedName>
</protein>
<dbReference type="PANTHER" id="PTHR34849">
    <property type="entry name" value="SSL5025 PROTEIN"/>
    <property type="match status" value="1"/>
</dbReference>
<dbReference type="Pfam" id="PF04255">
    <property type="entry name" value="DUF433"/>
    <property type="match status" value="1"/>
</dbReference>
<dbReference type="InterPro" id="IPR009057">
    <property type="entry name" value="Homeodomain-like_sf"/>
</dbReference>
<proteinExistence type="predicted"/>
<name>A0ABZ0SA92_9GAMM</name>
<evidence type="ECO:0000313" key="2">
    <source>
        <dbReference type="Proteomes" id="UP001432180"/>
    </source>
</evidence>
<keyword evidence="2" id="KW-1185">Reference proteome</keyword>
<dbReference type="Gene3D" id="1.10.10.10">
    <property type="entry name" value="Winged helix-like DNA-binding domain superfamily/Winged helix DNA-binding domain"/>
    <property type="match status" value="1"/>
</dbReference>
<organism evidence="1 2">
    <name type="scientific">Thiorhodovibrio winogradskyi</name>
    <dbReference type="NCBI Taxonomy" id="77007"/>
    <lineage>
        <taxon>Bacteria</taxon>
        <taxon>Pseudomonadati</taxon>
        <taxon>Pseudomonadota</taxon>
        <taxon>Gammaproteobacteria</taxon>
        <taxon>Chromatiales</taxon>
        <taxon>Chromatiaceae</taxon>
        <taxon>Thiorhodovibrio</taxon>
    </lineage>
</organism>